<evidence type="ECO:0000256" key="1">
    <source>
        <dbReference type="ARBA" id="ARBA00004651"/>
    </source>
</evidence>
<evidence type="ECO:0000313" key="10">
    <source>
        <dbReference type="Proteomes" id="UP000249547"/>
    </source>
</evidence>
<dbReference type="Proteomes" id="UP000249547">
    <property type="component" value="Unassembled WGS sequence"/>
</dbReference>
<dbReference type="InterPro" id="IPR050250">
    <property type="entry name" value="Macrolide_Exporter_MacB"/>
</dbReference>
<reference evidence="9 10" key="1">
    <citation type="submission" date="2018-06" db="EMBL/GenBank/DDBJ databases">
        <title>Genomic Encyclopedia of Archaeal and Bacterial Type Strains, Phase II (KMG-II): from individual species to whole genera.</title>
        <authorList>
            <person name="Goeker M."/>
        </authorList>
    </citation>
    <scope>NUCLEOTIDE SEQUENCE [LARGE SCALE GENOMIC DNA]</scope>
    <source>
        <strain evidence="9 10">DSM 23857</strain>
    </source>
</reference>
<evidence type="ECO:0000256" key="6">
    <source>
        <dbReference type="SAM" id="Phobius"/>
    </source>
</evidence>
<dbReference type="AlphaFoldDB" id="A0A327QNA4"/>
<keyword evidence="10" id="KW-1185">Reference proteome</keyword>
<feature type="transmembrane region" description="Helical" evidence="6">
    <location>
        <begin position="678"/>
        <end position="699"/>
    </location>
</feature>
<feature type="transmembrane region" description="Helical" evidence="6">
    <location>
        <begin position="719"/>
        <end position="742"/>
    </location>
</feature>
<dbReference type="GO" id="GO:0022857">
    <property type="term" value="F:transmembrane transporter activity"/>
    <property type="evidence" value="ECO:0007669"/>
    <property type="project" value="TreeGrafter"/>
</dbReference>
<dbReference type="InterPro" id="IPR003838">
    <property type="entry name" value="ABC3_permease_C"/>
</dbReference>
<evidence type="ECO:0000256" key="2">
    <source>
        <dbReference type="ARBA" id="ARBA00022475"/>
    </source>
</evidence>
<keyword evidence="2" id="KW-1003">Cell membrane</keyword>
<feature type="domain" description="MacB-like periplasmic core" evidence="8">
    <location>
        <begin position="21"/>
        <end position="248"/>
    </location>
</feature>
<keyword evidence="3 6" id="KW-0812">Transmembrane</keyword>
<evidence type="ECO:0000259" key="8">
    <source>
        <dbReference type="Pfam" id="PF12704"/>
    </source>
</evidence>
<feature type="domain" description="ABC3 transporter permease C-terminal" evidence="7">
    <location>
        <begin position="291"/>
        <end position="405"/>
    </location>
</feature>
<dbReference type="OrthoDB" id="1451596at2"/>
<dbReference type="Pfam" id="PF02687">
    <property type="entry name" value="FtsX"/>
    <property type="match status" value="2"/>
</dbReference>
<dbReference type="GO" id="GO:0005886">
    <property type="term" value="C:plasma membrane"/>
    <property type="evidence" value="ECO:0007669"/>
    <property type="project" value="UniProtKB-SubCell"/>
</dbReference>
<evidence type="ECO:0000256" key="5">
    <source>
        <dbReference type="ARBA" id="ARBA00023136"/>
    </source>
</evidence>
<accession>A0A327QNA4</accession>
<feature type="transmembrane region" description="Helical" evidence="6">
    <location>
        <begin position="332"/>
        <end position="359"/>
    </location>
</feature>
<evidence type="ECO:0000313" key="9">
    <source>
        <dbReference type="EMBL" id="RAJ05174.1"/>
    </source>
</evidence>
<gene>
    <name evidence="9" type="ORF">LX64_02328</name>
</gene>
<comment type="caution">
    <text evidence="9">The sequence shown here is derived from an EMBL/GenBank/DDBJ whole genome shotgun (WGS) entry which is preliminary data.</text>
</comment>
<feature type="transmembrane region" description="Helical" evidence="6">
    <location>
        <begin position="21"/>
        <end position="41"/>
    </location>
</feature>
<evidence type="ECO:0000256" key="4">
    <source>
        <dbReference type="ARBA" id="ARBA00022989"/>
    </source>
</evidence>
<keyword evidence="5 6" id="KW-0472">Membrane</keyword>
<dbReference type="InterPro" id="IPR025857">
    <property type="entry name" value="MacB_PCD"/>
</dbReference>
<feature type="transmembrane region" description="Helical" evidence="6">
    <location>
        <begin position="286"/>
        <end position="307"/>
    </location>
</feature>
<evidence type="ECO:0000256" key="3">
    <source>
        <dbReference type="ARBA" id="ARBA00022692"/>
    </source>
</evidence>
<proteinExistence type="predicted"/>
<feature type="transmembrane region" description="Helical" evidence="6">
    <location>
        <begin position="379"/>
        <end position="406"/>
    </location>
</feature>
<feature type="transmembrane region" description="Helical" evidence="6">
    <location>
        <begin position="762"/>
        <end position="784"/>
    </location>
</feature>
<feature type="transmembrane region" description="Helical" evidence="6">
    <location>
        <begin position="427"/>
        <end position="448"/>
    </location>
</feature>
<dbReference type="PANTHER" id="PTHR30572">
    <property type="entry name" value="MEMBRANE COMPONENT OF TRANSPORTER-RELATED"/>
    <property type="match status" value="1"/>
</dbReference>
<dbReference type="Pfam" id="PF12704">
    <property type="entry name" value="MacB_PCD"/>
    <property type="match status" value="2"/>
</dbReference>
<comment type="subcellular location">
    <subcellularLocation>
        <location evidence="1">Cell membrane</location>
        <topology evidence="1">Multi-pass membrane protein</topology>
    </subcellularLocation>
</comment>
<dbReference type="RefSeq" id="WP_111597786.1">
    <property type="nucleotide sequence ID" value="NZ_QLLL01000004.1"/>
</dbReference>
<keyword evidence="4 6" id="KW-1133">Transmembrane helix</keyword>
<dbReference type="EMBL" id="QLLL01000004">
    <property type="protein sequence ID" value="RAJ05174.1"/>
    <property type="molecule type" value="Genomic_DNA"/>
</dbReference>
<protein>
    <submittedName>
        <fullName evidence="9">Putative permease</fullName>
    </submittedName>
</protein>
<evidence type="ECO:0000259" key="7">
    <source>
        <dbReference type="Pfam" id="PF02687"/>
    </source>
</evidence>
<organism evidence="9 10">
    <name type="scientific">Chitinophaga skermanii</name>
    <dbReference type="NCBI Taxonomy" id="331697"/>
    <lineage>
        <taxon>Bacteria</taxon>
        <taxon>Pseudomonadati</taxon>
        <taxon>Bacteroidota</taxon>
        <taxon>Chitinophagia</taxon>
        <taxon>Chitinophagales</taxon>
        <taxon>Chitinophagaceae</taxon>
        <taxon>Chitinophaga</taxon>
    </lineage>
</organism>
<dbReference type="PANTHER" id="PTHR30572:SF18">
    <property type="entry name" value="ABC-TYPE MACROLIDE FAMILY EXPORT SYSTEM PERMEASE COMPONENT 2"/>
    <property type="match status" value="1"/>
</dbReference>
<name>A0A327QNA4_9BACT</name>
<feature type="domain" description="ABC3 transporter permease C-terminal" evidence="7">
    <location>
        <begin position="678"/>
        <end position="786"/>
    </location>
</feature>
<feature type="domain" description="MacB-like periplasmic core" evidence="8">
    <location>
        <begin position="437"/>
        <end position="603"/>
    </location>
</feature>
<sequence>MYRNYFKVAIRNLLKHKMYGLLNIMGLALSITCALLIFLLVKYHMGFDNYHNNPERIYRVVTEQHRDNVMYTFSTPPALGSVLKSDFDFEENISRIVNFENAVVGVETANGIEKFKEPAGAAFVEPGYFGIFKYPMLNNGNPEAALTDLGAVIITERLAKKYFGNASPINKIIHVDNVLTVRVTGVLKDIPSNTDNRAEIFMSFKTLKEVEPWFTQPDAWGGITTALQLYIKLKPNVSPAQVENALPAYVKKFRTSNKNVHVYKLQPLNDVHFNPLFGGVIEKKTIWILSFIGIFLIITACVNFINLSTAQALRRSKEVGIRKVLGSMRWQLFWQFMAETIIITVVASVIAFVFTTLLVPYVNNLFNARLALDTFKDPILLAFMPVLMLFVAFLAGFYPGLVLSGFKPITALKGKMSFQQIGGFNTRRVLIVTQFTICLVLMIGMIVITRQVRFTQNTDLGFKKDAILMVPLRPSDDDQKGKYLKEQLLKVPGVLNGSLCYAAPSSAEQWNTNIRFDTRTEQENFLSNIKSSDADYINTFQIKLVAGRNLFPSDSVREVLVNETLVNKLGLTSPDQALNRMLYIAGGDQKAMIVGVMKDFHDGSLRRDIHSVAITTIIENYNNVALTVDLNKLNTIMPAIEKIWTATYPDYVYEYTFLDHNIAQFYATETTMLELIRVFSFIAIFIGCLGLYGLISFMASQKTKEIGIRKLLGSSIGRILWIFGKEFSVLIGIAFIIAAPLAGWLMSKWLEDFKYHVKIDATVFLIAVAATIFITLLTISYQGVKAALANPIKNLRSE</sequence>